<keyword evidence="3" id="KW-1185">Reference proteome</keyword>
<dbReference type="InterPro" id="IPR020941">
    <property type="entry name" value="SUFU-like_domain"/>
</dbReference>
<evidence type="ECO:0000313" key="3">
    <source>
        <dbReference type="Proteomes" id="UP001501231"/>
    </source>
</evidence>
<gene>
    <name evidence="2" type="ORF">GCM10010191_53540</name>
</gene>
<dbReference type="Pfam" id="PF05076">
    <property type="entry name" value="SUFU"/>
    <property type="match status" value="1"/>
</dbReference>
<evidence type="ECO:0000259" key="1">
    <source>
        <dbReference type="Pfam" id="PF05076"/>
    </source>
</evidence>
<organism evidence="2 3">
    <name type="scientific">Actinomadura vinacea</name>
    <dbReference type="NCBI Taxonomy" id="115336"/>
    <lineage>
        <taxon>Bacteria</taxon>
        <taxon>Bacillati</taxon>
        <taxon>Actinomycetota</taxon>
        <taxon>Actinomycetes</taxon>
        <taxon>Streptosporangiales</taxon>
        <taxon>Thermomonosporaceae</taxon>
        <taxon>Actinomadura</taxon>
    </lineage>
</organism>
<protein>
    <recommendedName>
        <fullName evidence="1">Suppressor of fused-like domain-containing protein</fullName>
    </recommendedName>
</protein>
<evidence type="ECO:0000313" key="2">
    <source>
        <dbReference type="EMBL" id="GAA2432808.1"/>
    </source>
</evidence>
<reference evidence="2 3" key="1">
    <citation type="journal article" date="2019" name="Int. J. Syst. Evol. Microbiol.">
        <title>The Global Catalogue of Microorganisms (GCM) 10K type strain sequencing project: providing services to taxonomists for standard genome sequencing and annotation.</title>
        <authorList>
            <consortium name="The Broad Institute Genomics Platform"/>
            <consortium name="The Broad Institute Genome Sequencing Center for Infectious Disease"/>
            <person name="Wu L."/>
            <person name="Ma J."/>
        </authorList>
    </citation>
    <scope>NUCLEOTIDE SEQUENCE [LARGE SCALE GENOMIC DNA]</scope>
    <source>
        <strain evidence="2 3">JCM 3325</strain>
    </source>
</reference>
<dbReference type="EMBL" id="BAAARW010000020">
    <property type="protein sequence ID" value="GAA2432808.1"/>
    <property type="molecule type" value="Genomic_DNA"/>
</dbReference>
<feature type="domain" description="Suppressor of fused-like" evidence="1">
    <location>
        <begin position="62"/>
        <end position="189"/>
    </location>
</feature>
<sequence>MDSPITNGYSNAMLEHATRHLGPASGFQPPVDGEGFAVAFHQINPLQNTALTLGVPFEPGARARIEFACSLQAGQESEAYHLVRLVARWFLSGDDSVDFGEWIQTPQPMIPDTAIHGLLFDSYPHGNETRFSVFDGAVWPDGADIPLRIFALIPLTRPEIEVLEDPGQGREALWKRWREEETEIWDIHRTGAGG</sequence>
<dbReference type="RefSeq" id="WP_344592506.1">
    <property type="nucleotide sequence ID" value="NZ_BAAARW010000020.1"/>
</dbReference>
<name>A0ABN3JL34_9ACTN</name>
<comment type="caution">
    <text evidence="2">The sequence shown here is derived from an EMBL/GenBank/DDBJ whole genome shotgun (WGS) entry which is preliminary data.</text>
</comment>
<dbReference type="Proteomes" id="UP001501231">
    <property type="component" value="Unassembled WGS sequence"/>
</dbReference>
<accession>A0ABN3JL34</accession>
<proteinExistence type="predicted"/>